<protein>
    <submittedName>
        <fullName evidence="2">Uncharacterized protein</fullName>
    </submittedName>
</protein>
<evidence type="ECO:0000256" key="1">
    <source>
        <dbReference type="SAM" id="Phobius"/>
    </source>
</evidence>
<keyword evidence="3" id="KW-1185">Reference proteome</keyword>
<feature type="transmembrane region" description="Helical" evidence="1">
    <location>
        <begin position="220"/>
        <end position="247"/>
    </location>
</feature>
<evidence type="ECO:0000313" key="2">
    <source>
        <dbReference type="EMBL" id="KAA5539220.1"/>
    </source>
</evidence>
<feature type="transmembrane region" description="Helical" evidence="1">
    <location>
        <begin position="23"/>
        <end position="44"/>
    </location>
</feature>
<comment type="caution">
    <text evidence="2">The sequence shown here is derived from an EMBL/GenBank/DDBJ whole genome shotgun (WGS) entry which is preliminary data.</text>
</comment>
<dbReference type="AlphaFoldDB" id="A0A5M6CXS0"/>
<dbReference type="EMBL" id="VWOX01000021">
    <property type="protein sequence ID" value="KAA5539220.1"/>
    <property type="molecule type" value="Genomic_DNA"/>
</dbReference>
<feature type="transmembrane region" description="Helical" evidence="1">
    <location>
        <begin position="103"/>
        <end position="125"/>
    </location>
</feature>
<reference evidence="2 3" key="1">
    <citation type="submission" date="2019-08" db="EMBL/GenBank/DDBJ databases">
        <authorList>
            <person name="Dhanesh K."/>
            <person name="Kumar G."/>
            <person name="Sasikala C."/>
            <person name="Venkata Ramana C."/>
        </authorList>
    </citation>
    <scope>NUCLEOTIDE SEQUENCE [LARGE SCALE GENOMIC DNA]</scope>
    <source>
        <strain evidence="2 3">JC645</strain>
    </source>
</reference>
<dbReference type="RefSeq" id="WP_150079413.1">
    <property type="nucleotide sequence ID" value="NZ_VWOX01000021.1"/>
</dbReference>
<keyword evidence="1" id="KW-1133">Transmembrane helix</keyword>
<keyword evidence="1" id="KW-0472">Membrane</keyword>
<dbReference type="Proteomes" id="UP000324479">
    <property type="component" value="Unassembled WGS sequence"/>
</dbReference>
<feature type="transmembrane region" description="Helical" evidence="1">
    <location>
        <begin position="145"/>
        <end position="169"/>
    </location>
</feature>
<gene>
    <name evidence="2" type="ORF">FYK55_25220</name>
</gene>
<evidence type="ECO:0000313" key="3">
    <source>
        <dbReference type="Proteomes" id="UP000324479"/>
    </source>
</evidence>
<feature type="transmembrane region" description="Helical" evidence="1">
    <location>
        <begin position="181"/>
        <end position="200"/>
    </location>
</feature>
<feature type="transmembrane region" description="Helical" evidence="1">
    <location>
        <begin position="64"/>
        <end position="91"/>
    </location>
</feature>
<name>A0A5M6CXS0_9BACT</name>
<organism evidence="2 3">
    <name type="scientific">Roseiconus nitratireducens</name>
    <dbReference type="NCBI Taxonomy" id="2605748"/>
    <lineage>
        <taxon>Bacteria</taxon>
        <taxon>Pseudomonadati</taxon>
        <taxon>Planctomycetota</taxon>
        <taxon>Planctomycetia</taxon>
        <taxon>Pirellulales</taxon>
        <taxon>Pirellulaceae</taxon>
        <taxon>Roseiconus</taxon>
    </lineage>
</organism>
<proteinExistence type="predicted"/>
<sequence>MELDKSDLAELASLGKHRAGPRALATVLGSVLGGLAPFLLAIVFSRRSFGEQIEFYGSTWFEGLIGLLGEFVVPVLVSGLAGAAVGYCLGCACSSDIAFGRRVVAGGVAAGFVVAILIAVVVYWSELFRSISPADTDSAEVLDDVLWLVIGPGFHGAWIGAVICGAVWATFSRRKVGPLRGAIGSAIVAGLLSTMVMLLIEQLTSPPGNYQGGAGFGPQVGHFLTFFLAHLFVVLPLTMIVGAILGWRWHRPLPRSVTDIGRLDDQPIAKAAEE</sequence>
<accession>A0A5M6CXS0</accession>
<keyword evidence="1" id="KW-0812">Transmembrane</keyword>